<dbReference type="Proteomes" id="UP000299102">
    <property type="component" value="Unassembled WGS sequence"/>
</dbReference>
<evidence type="ECO:0000313" key="7">
    <source>
        <dbReference type="Proteomes" id="UP000299102"/>
    </source>
</evidence>
<evidence type="ECO:0000256" key="1">
    <source>
        <dbReference type="ARBA" id="ARBA00004275"/>
    </source>
</evidence>
<dbReference type="GO" id="GO:0005777">
    <property type="term" value="C:peroxisome"/>
    <property type="evidence" value="ECO:0007669"/>
    <property type="project" value="UniProtKB-SubCell"/>
</dbReference>
<dbReference type="InterPro" id="IPR000873">
    <property type="entry name" value="AMP-dep_synth/lig_dom"/>
</dbReference>
<comment type="subcellular location">
    <subcellularLocation>
        <location evidence="1">Peroxisome</location>
    </subcellularLocation>
</comment>
<dbReference type="PANTHER" id="PTHR24096">
    <property type="entry name" value="LONG-CHAIN-FATTY-ACID--COA LIGASE"/>
    <property type="match status" value="1"/>
</dbReference>
<accession>A0A4C1Y6G4</accession>
<proteinExistence type="inferred from homology"/>
<dbReference type="GO" id="GO:0016405">
    <property type="term" value="F:CoA-ligase activity"/>
    <property type="evidence" value="ECO:0007669"/>
    <property type="project" value="TreeGrafter"/>
</dbReference>
<evidence type="ECO:0000256" key="2">
    <source>
        <dbReference type="ARBA" id="ARBA00006432"/>
    </source>
</evidence>
<comment type="similarity">
    <text evidence="2">Belongs to the ATP-dependent AMP-binding enzyme family.</text>
</comment>
<dbReference type="Gene3D" id="3.40.50.12780">
    <property type="entry name" value="N-terminal domain of ligase-like"/>
    <property type="match status" value="1"/>
</dbReference>
<sequence>MPSHSTVQRSVTDSGRDATALEGACAASAVRGAGATHSFHRPEYCGGHFVTHYVARELRRPVAARGPAQARALHAVVGFLTNPFERYVIASIDAATGERDTMGAVLERSVRTAQALRAAGVRVGDVVVSTGRNHIDIVIPLYASLFLGASFMGIDYLLKKDQVERLLDKVKGKFIFCDVANLDLLPDSLPESYVEVLTFQNDPDVSYRSFKEFYQSSDIEESIDDFQSVTLCADAAHVESNFSLRHSEEYVVLWYLESGDRAGLRIRQPTAAGDGQLRGRKRRSPRHVIRRGALYR</sequence>
<dbReference type="Pfam" id="PF00501">
    <property type="entry name" value="AMP-binding"/>
    <property type="match status" value="1"/>
</dbReference>
<protein>
    <recommendedName>
        <fullName evidence="5">AMP-dependent synthetase/ligase domain-containing protein</fullName>
    </recommendedName>
</protein>
<gene>
    <name evidence="6" type="ORF">EVAR_103372_1</name>
</gene>
<keyword evidence="3" id="KW-0436">Ligase</keyword>
<dbReference type="AlphaFoldDB" id="A0A4C1Y6G4"/>
<evidence type="ECO:0000259" key="5">
    <source>
        <dbReference type="Pfam" id="PF00501"/>
    </source>
</evidence>
<organism evidence="6 7">
    <name type="scientific">Eumeta variegata</name>
    <name type="common">Bagworm moth</name>
    <name type="synonym">Eumeta japonica</name>
    <dbReference type="NCBI Taxonomy" id="151549"/>
    <lineage>
        <taxon>Eukaryota</taxon>
        <taxon>Metazoa</taxon>
        <taxon>Ecdysozoa</taxon>
        <taxon>Arthropoda</taxon>
        <taxon>Hexapoda</taxon>
        <taxon>Insecta</taxon>
        <taxon>Pterygota</taxon>
        <taxon>Neoptera</taxon>
        <taxon>Endopterygota</taxon>
        <taxon>Lepidoptera</taxon>
        <taxon>Glossata</taxon>
        <taxon>Ditrysia</taxon>
        <taxon>Tineoidea</taxon>
        <taxon>Psychidae</taxon>
        <taxon>Oiketicinae</taxon>
        <taxon>Eumeta</taxon>
    </lineage>
</organism>
<evidence type="ECO:0000256" key="4">
    <source>
        <dbReference type="ARBA" id="ARBA00023140"/>
    </source>
</evidence>
<dbReference type="STRING" id="151549.A0A4C1Y6G4"/>
<name>A0A4C1Y6G4_EUMVA</name>
<comment type="caution">
    <text evidence="6">The sequence shown here is derived from an EMBL/GenBank/DDBJ whole genome shotgun (WGS) entry which is preliminary data.</text>
</comment>
<keyword evidence="7" id="KW-1185">Reference proteome</keyword>
<dbReference type="OrthoDB" id="10253869at2759"/>
<evidence type="ECO:0000313" key="6">
    <source>
        <dbReference type="EMBL" id="GBP71486.1"/>
    </source>
</evidence>
<reference evidence="6 7" key="1">
    <citation type="journal article" date="2019" name="Commun. Biol.">
        <title>The bagworm genome reveals a unique fibroin gene that provides high tensile strength.</title>
        <authorList>
            <person name="Kono N."/>
            <person name="Nakamura H."/>
            <person name="Ohtoshi R."/>
            <person name="Tomita M."/>
            <person name="Numata K."/>
            <person name="Arakawa K."/>
        </authorList>
    </citation>
    <scope>NUCLEOTIDE SEQUENCE [LARGE SCALE GENOMIC DNA]</scope>
</reference>
<dbReference type="PANTHER" id="PTHR24096:SF149">
    <property type="entry name" value="AMP-BINDING DOMAIN-CONTAINING PROTEIN-RELATED"/>
    <property type="match status" value="1"/>
</dbReference>
<dbReference type="InterPro" id="IPR042099">
    <property type="entry name" value="ANL_N_sf"/>
</dbReference>
<dbReference type="EMBL" id="BGZK01001110">
    <property type="protein sequence ID" value="GBP71486.1"/>
    <property type="molecule type" value="Genomic_DNA"/>
</dbReference>
<dbReference type="SUPFAM" id="SSF56801">
    <property type="entry name" value="Acetyl-CoA synthetase-like"/>
    <property type="match status" value="1"/>
</dbReference>
<keyword evidence="4" id="KW-0576">Peroxisome</keyword>
<feature type="domain" description="AMP-dependent synthetase/ligase" evidence="5">
    <location>
        <begin position="95"/>
        <end position="205"/>
    </location>
</feature>
<evidence type="ECO:0000256" key="3">
    <source>
        <dbReference type="ARBA" id="ARBA00022598"/>
    </source>
</evidence>